<sequence>MIGRKAWAGLEAGRSGTGRSLSETSPIPDIGAGPGSKRERSSVWGRGWVGREAGPGCPRPQSSPPPQDAGSRCRFGFRGLSGAVMVARTAMDLEHGGGSRRVRGRRRLAFPAHRLQNREAGPLVVQYIGEICRYLLKQPVREAEGRHRVRLAVGNGLRPSIWEEFTERFGVRQIGEFYGATECNCSIANMDGKVGSCGFNSRILPHVYPIRLVKVNEDTMELLRDAQGLCIPCQTGEPGLLVGQINQQDPLRRFDGYISESATNKKIAHSVFRKGDSAYLSGDVLVMDELGYMYFRDRSGDTFRWRGENVSTTEVEGVLSRLLGQTDVAVYGVAVPGVEGKAGMAAIADPLGQLSPNALYEELQKVLAPYARPLFLRLLPQVDTTGTFKIQKTRLQHEGFDPRQTSDRLFFLDLKQGHYLPLDQGVYTRICSGAFAL</sequence>
<dbReference type="GO" id="GO:0044539">
    <property type="term" value="P:long-chain fatty acid import into cell"/>
    <property type="evidence" value="ECO:0007669"/>
    <property type="project" value="TreeGrafter"/>
</dbReference>
<evidence type="ECO:0000256" key="8">
    <source>
        <dbReference type="ARBA" id="ARBA00041297"/>
    </source>
</evidence>
<evidence type="ECO:0000313" key="12">
    <source>
        <dbReference type="Ensembl" id="ENSCHIP00010013627.1"/>
    </source>
</evidence>
<comment type="similarity">
    <text evidence="1">Belongs to the ATP-dependent AMP-binding enzyme family.</text>
</comment>
<dbReference type="Pfam" id="PF13193">
    <property type="entry name" value="AMP-binding_C"/>
    <property type="match status" value="1"/>
</dbReference>
<name>A0A8C2P9M1_CAPHI</name>
<dbReference type="GO" id="GO:0005743">
    <property type="term" value="C:mitochondrial inner membrane"/>
    <property type="evidence" value="ECO:0007669"/>
    <property type="project" value="TreeGrafter"/>
</dbReference>
<dbReference type="SUPFAM" id="SSF56801">
    <property type="entry name" value="Acetyl-CoA synthetase-like"/>
    <property type="match status" value="1"/>
</dbReference>
<evidence type="ECO:0000256" key="10">
    <source>
        <dbReference type="SAM" id="MobiDB-lite"/>
    </source>
</evidence>
<dbReference type="GO" id="GO:0005886">
    <property type="term" value="C:plasma membrane"/>
    <property type="evidence" value="ECO:0007669"/>
    <property type="project" value="TreeGrafter"/>
</dbReference>
<comment type="catalytic activity">
    <reaction evidence="7">
        <text>a very long-chain fatty acid + ATP + CoA = a very long-chain fatty acyl-CoA + AMP + diphosphate</text>
        <dbReference type="Rhea" id="RHEA:54536"/>
        <dbReference type="ChEBI" id="CHEBI:30616"/>
        <dbReference type="ChEBI" id="CHEBI:33019"/>
        <dbReference type="ChEBI" id="CHEBI:57287"/>
        <dbReference type="ChEBI" id="CHEBI:58950"/>
        <dbReference type="ChEBI" id="CHEBI:138261"/>
        <dbReference type="ChEBI" id="CHEBI:456215"/>
    </reaction>
    <physiologicalReaction direction="left-to-right" evidence="7">
        <dbReference type="Rhea" id="RHEA:54537"/>
    </physiologicalReaction>
</comment>
<evidence type="ECO:0000256" key="4">
    <source>
        <dbReference type="ARBA" id="ARBA00023055"/>
    </source>
</evidence>
<evidence type="ECO:0000256" key="7">
    <source>
        <dbReference type="ARBA" id="ARBA00036527"/>
    </source>
</evidence>
<evidence type="ECO:0000259" key="11">
    <source>
        <dbReference type="Pfam" id="PF13193"/>
    </source>
</evidence>
<proteinExistence type="inferred from homology"/>
<feature type="domain" description="AMP-binding enzyme C-terminal" evidence="11">
    <location>
        <begin position="314"/>
        <end position="389"/>
    </location>
</feature>
<keyword evidence="5" id="KW-0443">Lipid metabolism</keyword>
<accession>A0A8C2P9M1</accession>
<dbReference type="AlphaFoldDB" id="A0A8C2P9M1"/>
<keyword evidence="2" id="KW-0436">Ligase</keyword>
<dbReference type="EC" id="6.2.1.3" evidence="6"/>
<reference evidence="12" key="2">
    <citation type="submission" date="2025-08" db="UniProtKB">
        <authorList>
            <consortium name="Ensembl"/>
        </authorList>
    </citation>
    <scope>IDENTIFICATION</scope>
</reference>
<evidence type="ECO:0000256" key="2">
    <source>
        <dbReference type="ARBA" id="ARBA00022598"/>
    </source>
</evidence>
<evidence type="ECO:0000256" key="6">
    <source>
        <dbReference type="ARBA" id="ARBA00026121"/>
    </source>
</evidence>
<keyword evidence="4" id="KW-0445">Lipid transport</keyword>
<reference evidence="12" key="1">
    <citation type="submission" date="2019-03" db="EMBL/GenBank/DDBJ databases">
        <title>Genome sequencing and reference-guided assembly of Black Bengal Goat (Capra hircus).</title>
        <authorList>
            <person name="Siddiki A.Z."/>
            <person name="Baten A."/>
            <person name="Billah M."/>
            <person name="Alam M.A.U."/>
            <person name="Shawrob K.S.M."/>
            <person name="Saha S."/>
            <person name="Chowdhury M."/>
            <person name="Rahman A.H."/>
            <person name="Stear M."/>
            <person name="Miah G."/>
            <person name="Das G.B."/>
            <person name="Hossain M.M."/>
            <person name="Kumkum M."/>
            <person name="Islam M.S."/>
            <person name="Mollah A.M."/>
            <person name="Ahsan A."/>
            <person name="Tusar F."/>
            <person name="Khan M.K.I."/>
        </authorList>
    </citation>
    <scope>NUCLEOTIDE SEQUENCE [LARGE SCALE GENOMIC DNA]</scope>
</reference>
<evidence type="ECO:0000256" key="5">
    <source>
        <dbReference type="ARBA" id="ARBA00023098"/>
    </source>
</evidence>
<dbReference type="GO" id="GO:0090434">
    <property type="term" value="F:oleoyl-CoA ligase activity"/>
    <property type="evidence" value="ECO:0007669"/>
    <property type="project" value="TreeGrafter"/>
</dbReference>
<evidence type="ECO:0000256" key="1">
    <source>
        <dbReference type="ARBA" id="ARBA00006432"/>
    </source>
</evidence>
<organism evidence="12">
    <name type="scientific">Capra hircus</name>
    <name type="common">Goat</name>
    <dbReference type="NCBI Taxonomy" id="9925"/>
    <lineage>
        <taxon>Eukaryota</taxon>
        <taxon>Metazoa</taxon>
        <taxon>Chordata</taxon>
        <taxon>Craniata</taxon>
        <taxon>Vertebrata</taxon>
        <taxon>Euteleostomi</taxon>
        <taxon>Mammalia</taxon>
        <taxon>Eutheria</taxon>
        <taxon>Laurasiatheria</taxon>
        <taxon>Artiodactyla</taxon>
        <taxon>Ruminantia</taxon>
        <taxon>Pecora</taxon>
        <taxon>Bovidae</taxon>
        <taxon>Caprinae</taxon>
        <taxon>Capra</taxon>
    </lineage>
</organism>
<dbReference type="PANTHER" id="PTHR43107">
    <property type="entry name" value="LONG-CHAIN FATTY ACID TRANSPORT PROTEIN"/>
    <property type="match status" value="1"/>
</dbReference>
<dbReference type="PANTHER" id="PTHR43107:SF7">
    <property type="entry name" value="LONG-CHAIN FATTY ACID TRANSPORT PROTEIN 1"/>
    <property type="match status" value="1"/>
</dbReference>
<evidence type="ECO:0000256" key="3">
    <source>
        <dbReference type="ARBA" id="ARBA00022832"/>
    </source>
</evidence>
<dbReference type="Ensembl" id="ENSCHIT00010019216.1">
    <property type="protein sequence ID" value="ENSCHIP00010013627.1"/>
    <property type="gene ID" value="ENSCHIG00010010027.1"/>
</dbReference>
<dbReference type="FunFam" id="3.30.300.30:FF:000002">
    <property type="entry name" value="Long-chain fatty acid transport protein 1"/>
    <property type="match status" value="1"/>
</dbReference>
<keyword evidence="3" id="KW-0276">Fatty acid metabolism</keyword>
<protein>
    <recommendedName>
        <fullName evidence="6">long-chain-fatty-acid--CoA ligase</fullName>
        <ecNumber evidence="6">6.2.1.3</ecNumber>
    </recommendedName>
    <alternativeName>
        <fullName evidence="8">Long-chain-fatty-acid--CoA ligase</fullName>
    </alternativeName>
</protein>
<dbReference type="InterPro" id="IPR025110">
    <property type="entry name" value="AMP-bd_C"/>
</dbReference>
<dbReference type="Gene3D" id="3.30.300.30">
    <property type="match status" value="1"/>
</dbReference>
<keyword evidence="4" id="KW-0813">Transport</keyword>
<feature type="region of interest" description="Disordered" evidence="10">
    <location>
        <begin position="1"/>
        <end position="72"/>
    </location>
</feature>
<dbReference type="Gene3D" id="3.40.50.12780">
    <property type="entry name" value="N-terminal domain of ligase-like"/>
    <property type="match status" value="1"/>
</dbReference>
<evidence type="ECO:0000256" key="9">
    <source>
        <dbReference type="ARBA" id="ARBA00048666"/>
    </source>
</evidence>
<comment type="catalytic activity">
    <reaction evidence="9">
        <text>tetracosanoate + ATP + CoA = tetracosanoyl-CoA + AMP + diphosphate</text>
        <dbReference type="Rhea" id="RHEA:33639"/>
        <dbReference type="ChEBI" id="CHEBI:30616"/>
        <dbReference type="ChEBI" id="CHEBI:31014"/>
        <dbReference type="ChEBI" id="CHEBI:33019"/>
        <dbReference type="ChEBI" id="CHEBI:57287"/>
        <dbReference type="ChEBI" id="CHEBI:65052"/>
        <dbReference type="ChEBI" id="CHEBI:456215"/>
    </reaction>
    <physiologicalReaction direction="left-to-right" evidence="9">
        <dbReference type="Rhea" id="RHEA:33640"/>
    </physiologicalReaction>
</comment>
<dbReference type="InterPro" id="IPR042099">
    <property type="entry name" value="ANL_N_sf"/>
</dbReference>
<dbReference type="GO" id="GO:0005789">
    <property type="term" value="C:endoplasmic reticulum membrane"/>
    <property type="evidence" value="ECO:0007669"/>
    <property type="project" value="TreeGrafter"/>
</dbReference>
<dbReference type="GO" id="GO:0005324">
    <property type="term" value="F:long-chain fatty acid transmembrane transporter activity"/>
    <property type="evidence" value="ECO:0007669"/>
    <property type="project" value="TreeGrafter"/>
</dbReference>
<feature type="compositionally biased region" description="Pro residues" evidence="10">
    <location>
        <begin position="57"/>
        <end position="67"/>
    </location>
</feature>
<dbReference type="GO" id="GO:0001579">
    <property type="term" value="P:medium-chain fatty acid transport"/>
    <property type="evidence" value="ECO:0007669"/>
    <property type="project" value="TreeGrafter"/>
</dbReference>
<dbReference type="InterPro" id="IPR045851">
    <property type="entry name" value="AMP-bd_C_sf"/>
</dbReference>